<dbReference type="Gene3D" id="3.40.50.300">
    <property type="entry name" value="P-loop containing nucleotide triphosphate hydrolases"/>
    <property type="match status" value="2"/>
</dbReference>
<feature type="compositionally biased region" description="Low complexity" evidence="2">
    <location>
        <begin position="604"/>
        <end position="615"/>
    </location>
</feature>
<dbReference type="InterPro" id="IPR027417">
    <property type="entry name" value="P-loop_NTPase"/>
</dbReference>
<evidence type="ECO:0000313" key="5">
    <source>
        <dbReference type="Proteomes" id="UP000564806"/>
    </source>
</evidence>
<protein>
    <submittedName>
        <fullName evidence="4">AAA family ATPase</fullName>
    </submittedName>
</protein>
<dbReference type="Proteomes" id="UP000564806">
    <property type="component" value="Unassembled WGS sequence"/>
</dbReference>
<dbReference type="PANTHER" id="PTHR41259">
    <property type="entry name" value="DOUBLE-STRAND BREAK REPAIR RAD50 ATPASE, PUTATIVE-RELATED"/>
    <property type="match status" value="1"/>
</dbReference>
<dbReference type="SUPFAM" id="SSF52540">
    <property type="entry name" value="P-loop containing nucleoside triphosphate hydrolases"/>
    <property type="match status" value="1"/>
</dbReference>
<feature type="coiled-coil region" evidence="1">
    <location>
        <begin position="707"/>
        <end position="741"/>
    </location>
</feature>
<feature type="coiled-coil region" evidence="1">
    <location>
        <begin position="426"/>
        <end position="453"/>
    </location>
</feature>
<gene>
    <name evidence="4" type="ORF">HPT30_27025</name>
</gene>
<keyword evidence="1" id="KW-0175">Coiled coil</keyword>
<dbReference type="RefSeq" id="WP_175374379.1">
    <property type="nucleotide sequence ID" value="NZ_JABWCS010000221.1"/>
</dbReference>
<keyword evidence="5" id="KW-1185">Reference proteome</keyword>
<dbReference type="PANTHER" id="PTHR41259:SF1">
    <property type="entry name" value="DOUBLE-STRAND BREAK REPAIR RAD50 ATPASE, PUTATIVE-RELATED"/>
    <property type="match status" value="1"/>
</dbReference>
<comment type="caution">
    <text evidence="4">The sequence shown here is derived from an EMBL/GenBank/DDBJ whole genome shotgun (WGS) entry which is preliminary data.</text>
</comment>
<name>A0A850EWI8_9BACL</name>
<reference evidence="4" key="1">
    <citation type="submission" date="2020-06" db="EMBL/GenBank/DDBJ databases">
        <title>Paenibacillus sp. nov., isolated from soil.</title>
        <authorList>
            <person name="Seo Y.L."/>
        </authorList>
    </citation>
    <scope>NUCLEOTIDE SEQUENCE [LARGE SCALE GENOMIC DNA]</scope>
    <source>
        <strain evidence="4">JW14</strain>
    </source>
</reference>
<feature type="region of interest" description="Disordered" evidence="2">
    <location>
        <begin position="590"/>
        <end position="615"/>
    </location>
</feature>
<sequence length="1098" mass="121262">MKQRVASGTSLTEGDMMKIEQLQISGFGRIQGRELALSDGVTVLYGQNEAGKSTTLQFIRAMLYGIPGRSYPTERYEPPHGGVHGGVLKARDREGGLWQIRRFAAGGEGQGRGEKLNVTVNRADGTTEELGQAELERYLLGGVSRSMFRQLFAVSLDELQELAALQSDEMSSYLFHAGMGGGGEIMRAERRLVQDAEKLYKPRGKVQEAAKILQSIEKLEQQMADSRSYLPRYNDNTFALAATEAELAKVEERRDSTSARLIMLRKALEIRNVWLQWSAARLEFAGIPQIQSFPEEGAVRLQELEAEIRSAAAAAERIERLQAELTAELEQNPPDPVMVAQGPALERLDRRRSIYEDRRLERQRLAGELDGLLAHIQRILRSIDPAWTTAELATFSGAAGDREAARRYAAAFASYDRRMESQGAARQALRSRLAAAAASLQAAERALAREQAAGAEVFAALRPASAQEVLQLWDELQQAAERWREAKLHGLQHGAGSDEAMRARMASLYRRLLLTGAALTALLPAALWLTGAPPVSAWIALGLLAAADLALWAGLRGAGRRKPSPPGYGGDGGDAAAEMLRLRGLLLSGAEPESNTSGRPLRRSSGGPASPDASGLEAGMRELRRLMDAWTAWRQKVDRASDEREVCRTEMESLAGQEQALAAEMRQEEAVFTETAGRYEAWLRSHKLPEGLSPEGLLEIFSAVEQGNELLQQQSKLRLRLAQLEAECVAFEDEVLALMEEAGSSVEEVAASASQPEMPGSESRAREELARMIPGWLEARKLAWDGLKAELLRLDGLTSRLRSAEGEYEEARLHLERLKQRRLSLLEQGGAEGSEEFLRRSAAVQRRGELEGNLRQWELAMFGGWSQEGTKGLLALLDTLDASALEQERSVAEEQAATSEEERSSLLQRRGKLLQEREYLKERCLEDTVLQQLEEQRSALRLIAGQYAVTAITAELIGRTRRIYEQEKQPQVLRLASVYFNKLTEGEYLRVVMTLGHKELKAEHRTAGLLDSGLLSRGTAEQLYLALRLALAETMARQACLPLLFDDLFVNFDEQRLHAALSLLGELSATRQIVMMTCHRHVAEAAGVLIPSAAVISV</sequence>
<proteinExistence type="predicted"/>
<evidence type="ECO:0000256" key="1">
    <source>
        <dbReference type="SAM" id="Coils"/>
    </source>
</evidence>
<feature type="domain" description="YhaN AAA" evidence="3">
    <location>
        <begin position="17"/>
        <end position="224"/>
    </location>
</feature>
<evidence type="ECO:0000313" key="4">
    <source>
        <dbReference type="EMBL" id="NUU64009.1"/>
    </source>
</evidence>
<evidence type="ECO:0000256" key="2">
    <source>
        <dbReference type="SAM" id="MobiDB-lite"/>
    </source>
</evidence>
<feature type="coiled-coil region" evidence="1">
    <location>
        <begin position="301"/>
        <end position="331"/>
    </location>
</feature>
<feature type="coiled-coil region" evidence="1">
    <location>
        <begin position="794"/>
        <end position="828"/>
    </location>
</feature>
<dbReference type="InterPro" id="IPR038734">
    <property type="entry name" value="YhaN_AAA"/>
</dbReference>
<dbReference type="EMBL" id="JABWCS010000221">
    <property type="protein sequence ID" value="NUU64009.1"/>
    <property type="molecule type" value="Genomic_DNA"/>
</dbReference>
<organism evidence="4 5">
    <name type="scientific">Paenibacillus agri</name>
    <dbReference type="NCBI Taxonomy" id="2744309"/>
    <lineage>
        <taxon>Bacteria</taxon>
        <taxon>Bacillati</taxon>
        <taxon>Bacillota</taxon>
        <taxon>Bacilli</taxon>
        <taxon>Bacillales</taxon>
        <taxon>Paenibacillaceae</taxon>
        <taxon>Paenibacillus</taxon>
    </lineage>
</organism>
<evidence type="ECO:0000259" key="3">
    <source>
        <dbReference type="Pfam" id="PF13514"/>
    </source>
</evidence>
<dbReference type="Pfam" id="PF13514">
    <property type="entry name" value="AAA_27"/>
    <property type="match status" value="1"/>
</dbReference>
<accession>A0A850EWI8</accession>
<dbReference type="AlphaFoldDB" id="A0A850EWI8"/>